<protein>
    <submittedName>
        <fullName evidence="2">Uncharacterized protein</fullName>
    </submittedName>
</protein>
<keyword evidence="1" id="KW-0812">Transmembrane</keyword>
<comment type="caution">
    <text evidence="2">The sequence shown here is derived from an EMBL/GenBank/DDBJ whole genome shotgun (WGS) entry which is preliminary data.</text>
</comment>
<reference evidence="2 3" key="1">
    <citation type="submission" date="2021-03" db="EMBL/GenBank/DDBJ databases">
        <title>Antimicrobial resistance genes in bacteria isolated from Japanese honey, and their potential for conferring macrolide and lincosamide resistance in the American foulbrood pathogen Paenibacillus larvae.</title>
        <authorList>
            <person name="Okamoto M."/>
            <person name="Kumagai M."/>
            <person name="Kanamori H."/>
            <person name="Takamatsu D."/>
        </authorList>
    </citation>
    <scope>NUCLEOTIDE SEQUENCE [LARGE SCALE GENOMIC DNA]</scope>
    <source>
        <strain evidence="2 3">J8TS2</strain>
    </source>
</reference>
<accession>A0ABQ4KPD6</accession>
<sequence length="44" mass="4751">MGVGIAIGMIAVILLVALFLVFFLRGPLNSEDAHTVDRPPDDKK</sequence>
<evidence type="ECO:0000313" key="3">
    <source>
        <dbReference type="Proteomes" id="UP000679950"/>
    </source>
</evidence>
<organism evidence="2 3">
    <name type="scientific">Lederbergia ruris</name>
    <dbReference type="NCBI Taxonomy" id="217495"/>
    <lineage>
        <taxon>Bacteria</taxon>
        <taxon>Bacillati</taxon>
        <taxon>Bacillota</taxon>
        <taxon>Bacilli</taxon>
        <taxon>Bacillales</taxon>
        <taxon>Bacillaceae</taxon>
        <taxon>Lederbergia</taxon>
    </lineage>
</organism>
<gene>
    <name evidence="2" type="ORF">J8TS2_41140</name>
</gene>
<dbReference type="RefSeq" id="WP_281414149.1">
    <property type="nucleotide sequence ID" value="NZ_BORB01000062.1"/>
</dbReference>
<dbReference type="Proteomes" id="UP000679950">
    <property type="component" value="Unassembled WGS sequence"/>
</dbReference>
<feature type="transmembrane region" description="Helical" evidence="1">
    <location>
        <begin position="6"/>
        <end position="24"/>
    </location>
</feature>
<name>A0ABQ4KPD6_9BACI</name>
<evidence type="ECO:0000256" key="1">
    <source>
        <dbReference type="SAM" id="Phobius"/>
    </source>
</evidence>
<keyword evidence="3" id="KW-1185">Reference proteome</keyword>
<evidence type="ECO:0000313" key="2">
    <source>
        <dbReference type="EMBL" id="GIN59795.1"/>
    </source>
</evidence>
<dbReference type="EMBL" id="BORB01000062">
    <property type="protein sequence ID" value="GIN59795.1"/>
    <property type="molecule type" value="Genomic_DNA"/>
</dbReference>
<keyword evidence="1" id="KW-0472">Membrane</keyword>
<keyword evidence="1" id="KW-1133">Transmembrane helix</keyword>
<proteinExistence type="predicted"/>